<accession>A0A6C0CFC7</accession>
<sequence>MSENPDIQLSQFKEKSVNPTINNDLCVEDYENDEINNEPDFGFLTRETSTIYQVFQNKVKMS</sequence>
<dbReference type="EMBL" id="MN739403">
    <property type="protein sequence ID" value="QHT02852.1"/>
    <property type="molecule type" value="Genomic_DNA"/>
</dbReference>
<protein>
    <submittedName>
        <fullName evidence="1">Uncharacterized protein</fullName>
    </submittedName>
</protein>
<name>A0A6C0CFC7_9ZZZZ</name>
<proteinExistence type="predicted"/>
<reference evidence="1" key="1">
    <citation type="journal article" date="2020" name="Nature">
        <title>Giant virus diversity and host interactions through global metagenomics.</title>
        <authorList>
            <person name="Schulz F."/>
            <person name="Roux S."/>
            <person name="Paez-Espino D."/>
            <person name="Jungbluth S."/>
            <person name="Walsh D.A."/>
            <person name="Denef V.J."/>
            <person name="McMahon K.D."/>
            <person name="Konstantinidis K.T."/>
            <person name="Eloe-Fadrosh E.A."/>
            <person name="Kyrpides N.C."/>
            <person name="Woyke T."/>
        </authorList>
    </citation>
    <scope>NUCLEOTIDE SEQUENCE</scope>
    <source>
        <strain evidence="1">GVMAG-M-3300020727-4</strain>
    </source>
</reference>
<evidence type="ECO:0000313" key="1">
    <source>
        <dbReference type="EMBL" id="QHT02852.1"/>
    </source>
</evidence>
<dbReference type="AlphaFoldDB" id="A0A6C0CFC7"/>
<organism evidence="1">
    <name type="scientific">viral metagenome</name>
    <dbReference type="NCBI Taxonomy" id="1070528"/>
    <lineage>
        <taxon>unclassified sequences</taxon>
        <taxon>metagenomes</taxon>
        <taxon>organismal metagenomes</taxon>
    </lineage>
</organism>